<keyword evidence="3" id="KW-1185">Reference proteome</keyword>
<keyword evidence="1" id="KW-0472">Membrane</keyword>
<name>A0A9X9S332_METOG</name>
<proteinExistence type="predicted"/>
<feature type="transmembrane region" description="Helical" evidence="1">
    <location>
        <begin position="43"/>
        <end position="66"/>
    </location>
</feature>
<reference evidence="2" key="1">
    <citation type="submission" date="2022-11" db="EMBL/GenBank/DDBJ databases">
        <title>Complete genome sequence of Methanogenium organophilum DSM 3596.</title>
        <authorList>
            <person name="Chen S.-C."/>
            <person name="Lai S.-J."/>
            <person name="You Y.-T."/>
        </authorList>
    </citation>
    <scope>NUCLEOTIDE SEQUENCE</scope>
    <source>
        <strain evidence="2">DSM 3596</strain>
    </source>
</reference>
<dbReference type="GeneID" id="76835710"/>
<gene>
    <name evidence="2" type="ORF">OU421_11370</name>
</gene>
<dbReference type="KEGG" id="mou:OU421_11370"/>
<evidence type="ECO:0000313" key="3">
    <source>
        <dbReference type="Proteomes" id="UP001163096"/>
    </source>
</evidence>
<protein>
    <submittedName>
        <fullName evidence="2">Uncharacterized protein</fullName>
    </submittedName>
</protein>
<dbReference type="AlphaFoldDB" id="A0A9X9S332"/>
<keyword evidence="1" id="KW-1133">Transmembrane helix</keyword>
<keyword evidence="1" id="KW-0812">Transmembrane</keyword>
<dbReference type="EMBL" id="CP113361">
    <property type="protein sequence ID" value="WAI01004.1"/>
    <property type="molecule type" value="Genomic_DNA"/>
</dbReference>
<accession>A0A9X9S332</accession>
<dbReference type="Proteomes" id="UP001163096">
    <property type="component" value="Chromosome"/>
</dbReference>
<feature type="transmembrane region" description="Helical" evidence="1">
    <location>
        <begin position="18"/>
        <end position="37"/>
    </location>
</feature>
<organism evidence="2 3">
    <name type="scientific">Methanogenium organophilum</name>
    <dbReference type="NCBI Taxonomy" id="2199"/>
    <lineage>
        <taxon>Archaea</taxon>
        <taxon>Methanobacteriati</taxon>
        <taxon>Methanobacteriota</taxon>
        <taxon>Stenosarchaea group</taxon>
        <taxon>Methanomicrobia</taxon>
        <taxon>Methanomicrobiales</taxon>
        <taxon>Methanomicrobiaceae</taxon>
        <taxon>Methanogenium</taxon>
    </lineage>
</organism>
<dbReference type="RefSeq" id="WP_268186212.1">
    <property type="nucleotide sequence ID" value="NZ_CP113361.1"/>
</dbReference>
<feature type="transmembrane region" description="Helical" evidence="1">
    <location>
        <begin position="73"/>
        <end position="95"/>
    </location>
</feature>
<sequence>MRIKKVWDNSMKVTQKDIVFWISIISIVIVILFLLYASPSSHFVPVGLIFPIIIVLFIVAIIAIAVKKSIAVGIISIFIIFLVVFGPILIFEAFIHNQGQGNIEYTVSVTGLEGKNGNYVSDVIVPLPMLNGEPLIPIDEIDGQTFGEWRAVLIGFPDSNEEMLAFQHAGTNLTDINAEFYHYLPDGLIVDDEKKVYLSPSLDGLEPLKMAGRYAWSSETSLDPFDYTYRSMVSLPDNLEDQSVSDEICFNILLRVNTGGTGFMTVPADYRFTTHEVLKLDNSGFIPVNVSVHVS</sequence>
<evidence type="ECO:0000256" key="1">
    <source>
        <dbReference type="SAM" id="Phobius"/>
    </source>
</evidence>
<evidence type="ECO:0000313" key="2">
    <source>
        <dbReference type="EMBL" id="WAI01004.1"/>
    </source>
</evidence>